<dbReference type="EMBL" id="JBHULZ010000041">
    <property type="protein sequence ID" value="MFD2698544.1"/>
    <property type="molecule type" value="Genomic_DNA"/>
</dbReference>
<evidence type="ECO:0000256" key="1">
    <source>
        <dbReference type="ARBA" id="ARBA00022605"/>
    </source>
</evidence>
<keyword evidence="7" id="KW-0460">Magnesium</keyword>
<keyword evidence="5 7" id="KW-0067">ATP-binding</keyword>
<evidence type="ECO:0000256" key="2">
    <source>
        <dbReference type="ARBA" id="ARBA00022679"/>
    </source>
</evidence>
<dbReference type="HAMAP" id="MF_00109">
    <property type="entry name" value="Shikimate_kinase"/>
    <property type="match status" value="1"/>
</dbReference>
<evidence type="ECO:0000256" key="6">
    <source>
        <dbReference type="ARBA" id="ARBA00023141"/>
    </source>
</evidence>
<reference evidence="9" key="1">
    <citation type="journal article" date="2019" name="Int. J. Syst. Evol. Microbiol.">
        <title>The Global Catalogue of Microorganisms (GCM) 10K type strain sequencing project: providing services to taxonomists for standard genome sequencing and annotation.</title>
        <authorList>
            <consortium name="The Broad Institute Genomics Platform"/>
            <consortium name="The Broad Institute Genome Sequencing Center for Infectious Disease"/>
            <person name="Wu L."/>
            <person name="Ma J."/>
        </authorList>
    </citation>
    <scope>NUCLEOTIDE SEQUENCE [LARGE SCALE GENOMIC DNA]</scope>
    <source>
        <strain evidence="9">KCTC 42255</strain>
    </source>
</reference>
<dbReference type="Pfam" id="PF01202">
    <property type="entry name" value="SKI"/>
    <property type="match status" value="1"/>
</dbReference>
<dbReference type="Gene3D" id="3.40.50.300">
    <property type="entry name" value="P-loop containing nucleotide triphosphate hydrolases"/>
    <property type="match status" value="1"/>
</dbReference>
<feature type="binding site" evidence="7">
    <location>
        <position position="143"/>
    </location>
    <ligand>
        <name>substrate</name>
    </ligand>
</feature>
<feature type="binding site" evidence="7">
    <location>
        <position position="120"/>
    </location>
    <ligand>
        <name>ATP</name>
        <dbReference type="ChEBI" id="CHEBI:30616"/>
    </ligand>
</feature>
<dbReference type="GO" id="GO:0016301">
    <property type="term" value="F:kinase activity"/>
    <property type="evidence" value="ECO:0007669"/>
    <property type="project" value="UniProtKB-KW"/>
</dbReference>
<keyword evidence="7" id="KW-0963">Cytoplasm</keyword>
<accession>A0ABW5SFU6</accession>
<dbReference type="CDD" id="cd00464">
    <property type="entry name" value="SK"/>
    <property type="match status" value="1"/>
</dbReference>
<evidence type="ECO:0000256" key="5">
    <source>
        <dbReference type="ARBA" id="ARBA00022840"/>
    </source>
</evidence>
<dbReference type="SUPFAM" id="SSF52540">
    <property type="entry name" value="P-loop containing nucleoside triphosphate hydrolases"/>
    <property type="match status" value="1"/>
</dbReference>
<dbReference type="PANTHER" id="PTHR21087">
    <property type="entry name" value="SHIKIMATE KINASE"/>
    <property type="match status" value="1"/>
</dbReference>
<feature type="binding site" evidence="7">
    <location>
        <position position="32"/>
    </location>
    <ligand>
        <name>substrate</name>
    </ligand>
</feature>
<dbReference type="PRINTS" id="PR01100">
    <property type="entry name" value="SHIKIMTKNASE"/>
</dbReference>
<comment type="subunit">
    <text evidence="7">Monomer.</text>
</comment>
<evidence type="ECO:0000313" key="9">
    <source>
        <dbReference type="Proteomes" id="UP001597357"/>
    </source>
</evidence>
<dbReference type="InterPro" id="IPR031322">
    <property type="entry name" value="Shikimate/glucono_kinase"/>
</dbReference>
<name>A0ABW5SFU6_9FLAO</name>
<keyword evidence="4 7" id="KW-0418">Kinase</keyword>
<evidence type="ECO:0000256" key="3">
    <source>
        <dbReference type="ARBA" id="ARBA00022741"/>
    </source>
</evidence>
<comment type="similarity">
    <text evidence="7">Belongs to the shikimate kinase family.</text>
</comment>
<dbReference type="RefSeq" id="WP_379048254.1">
    <property type="nucleotide sequence ID" value="NZ_JBHULZ010000041.1"/>
</dbReference>
<comment type="cofactor">
    <cofactor evidence="7">
        <name>Mg(2+)</name>
        <dbReference type="ChEBI" id="CHEBI:18420"/>
    </cofactor>
    <text evidence="7">Binds 1 Mg(2+) ion per subunit.</text>
</comment>
<feature type="binding site" evidence="7">
    <location>
        <position position="79"/>
    </location>
    <ligand>
        <name>substrate</name>
    </ligand>
</feature>
<keyword evidence="1 7" id="KW-0028">Amino-acid biosynthesis</keyword>
<feature type="binding site" evidence="7">
    <location>
        <begin position="10"/>
        <end position="15"/>
    </location>
    <ligand>
        <name>ATP</name>
        <dbReference type="ChEBI" id="CHEBI:30616"/>
    </ligand>
</feature>
<protein>
    <recommendedName>
        <fullName evidence="7">Shikimate kinase</fullName>
        <shortName evidence="7">SK</shortName>
        <ecNumber evidence="7">2.7.1.71</ecNumber>
    </recommendedName>
</protein>
<comment type="function">
    <text evidence="7">Catalyzes the specific phosphorylation of the 3-hydroxyl group of shikimic acid using ATP as a cosubstrate.</text>
</comment>
<keyword evidence="9" id="KW-1185">Reference proteome</keyword>
<feature type="binding site" evidence="7">
    <location>
        <position position="14"/>
    </location>
    <ligand>
        <name>Mg(2+)</name>
        <dbReference type="ChEBI" id="CHEBI:18420"/>
    </ligand>
</feature>
<proteinExistence type="inferred from homology"/>
<comment type="pathway">
    <text evidence="7">Metabolic intermediate biosynthesis; chorismate biosynthesis; chorismate from D-erythrose 4-phosphate and phosphoenolpyruvate: step 5/7.</text>
</comment>
<keyword evidence="3 7" id="KW-0547">Nucleotide-binding</keyword>
<dbReference type="EC" id="2.7.1.71" evidence="7"/>
<dbReference type="PANTHER" id="PTHR21087:SF16">
    <property type="entry name" value="SHIKIMATE KINASE 1, CHLOROPLASTIC"/>
    <property type="match status" value="1"/>
</dbReference>
<organism evidence="8 9">
    <name type="scientific">Mesonia sediminis</name>
    <dbReference type="NCBI Taxonomy" id="1703946"/>
    <lineage>
        <taxon>Bacteria</taxon>
        <taxon>Pseudomonadati</taxon>
        <taxon>Bacteroidota</taxon>
        <taxon>Flavobacteriia</taxon>
        <taxon>Flavobacteriales</taxon>
        <taxon>Flavobacteriaceae</taxon>
        <taxon>Mesonia</taxon>
    </lineage>
</organism>
<comment type="caution">
    <text evidence="8">The sequence shown here is derived from an EMBL/GenBank/DDBJ whole genome shotgun (WGS) entry which is preliminary data.</text>
</comment>
<keyword evidence="6 7" id="KW-0057">Aromatic amino acid biosynthesis</keyword>
<comment type="subcellular location">
    <subcellularLocation>
        <location evidence="7">Cytoplasm</location>
    </subcellularLocation>
</comment>
<comment type="caution">
    <text evidence="7">Lacks conserved residue(s) required for the propagation of feature annotation.</text>
</comment>
<dbReference type="InterPro" id="IPR000623">
    <property type="entry name" value="Shikimate_kinase/TSH1"/>
</dbReference>
<dbReference type="Proteomes" id="UP001597357">
    <property type="component" value="Unassembled WGS sequence"/>
</dbReference>
<keyword evidence="2 7" id="KW-0808">Transferase</keyword>
<keyword evidence="7" id="KW-0479">Metal-binding</keyword>
<evidence type="ECO:0000256" key="7">
    <source>
        <dbReference type="HAMAP-Rule" id="MF_00109"/>
    </source>
</evidence>
<evidence type="ECO:0000313" key="8">
    <source>
        <dbReference type="EMBL" id="MFD2698544.1"/>
    </source>
</evidence>
<comment type="catalytic activity">
    <reaction evidence="7">
        <text>shikimate + ATP = 3-phosphoshikimate + ADP + H(+)</text>
        <dbReference type="Rhea" id="RHEA:13121"/>
        <dbReference type="ChEBI" id="CHEBI:15378"/>
        <dbReference type="ChEBI" id="CHEBI:30616"/>
        <dbReference type="ChEBI" id="CHEBI:36208"/>
        <dbReference type="ChEBI" id="CHEBI:145989"/>
        <dbReference type="ChEBI" id="CHEBI:456216"/>
        <dbReference type="EC" id="2.7.1.71"/>
    </reaction>
</comment>
<dbReference type="InterPro" id="IPR027417">
    <property type="entry name" value="P-loop_NTPase"/>
</dbReference>
<feature type="binding site" evidence="7">
    <location>
        <position position="56"/>
    </location>
    <ligand>
        <name>substrate</name>
    </ligand>
</feature>
<sequence length="172" mass="20101">MKIVLMGYMGSGKSYYAQLLAKELGFKYLDLDIEIEKKAGKSISAIFSSRGEIFFRKLENQLLDELLKTQDNFVLALGGGTPCYGNNLELIVNTPNLKSIYLKRDLSYLLYILWEEKNKRPMIAHLNKIEDLEDFIRKHLFERQYYYRQAHFSLNPTKDANETLNAIRQLLH</sequence>
<evidence type="ECO:0000256" key="4">
    <source>
        <dbReference type="ARBA" id="ARBA00022777"/>
    </source>
</evidence>
<gene>
    <name evidence="7" type="primary">aroK</name>
    <name evidence="8" type="ORF">ACFSQ0_11110</name>
</gene>